<organism evidence="3">
    <name type="scientific">Nippostrongylus brasiliensis</name>
    <name type="common">Rat hookworm</name>
    <dbReference type="NCBI Taxonomy" id="27835"/>
    <lineage>
        <taxon>Eukaryota</taxon>
        <taxon>Metazoa</taxon>
        <taxon>Ecdysozoa</taxon>
        <taxon>Nematoda</taxon>
        <taxon>Chromadorea</taxon>
        <taxon>Rhabditida</taxon>
        <taxon>Rhabditina</taxon>
        <taxon>Rhabditomorpha</taxon>
        <taxon>Strongyloidea</taxon>
        <taxon>Heligmosomidae</taxon>
        <taxon>Nippostrongylus</taxon>
    </lineage>
</organism>
<accession>A0A0N4Y6D7</accession>
<dbReference type="EMBL" id="UYSL01020567">
    <property type="protein sequence ID" value="VDL75229.1"/>
    <property type="molecule type" value="Genomic_DNA"/>
</dbReference>
<sequence length="82" mass="8779">MTIRGGSAYNVPGGSVSNKAMDDKAAVARECLIQACLLLFRFAMTTTGDDGERARRQQKWSDEVKVVTAAAGRGQQANSDDN</sequence>
<dbReference type="AlphaFoldDB" id="A0A0N4Y6D7"/>
<reference evidence="1 2" key="2">
    <citation type="submission" date="2018-11" db="EMBL/GenBank/DDBJ databases">
        <authorList>
            <consortium name="Pathogen Informatics"/>
        </authorList>
    </citation>
    <scope>NUCLEOTIDE SEQUENCE [LARGE SCALE GENOMIC DNA]</scope>
</reference>
<name>A0A0N4Y6D7_NIPBR</name>
<evidence type="ECO:0000313" key="1">
    <source>
        <dbReference type="EMBL" id="VDL75229.1"/>
    </source>
</evidence>
<evidence type="ECO:0000313" key="3">
    <source>
        <dbReference type="WBParaSite" id="NBR_0001163901-mRNA-1"/>
    </source>
</evidence>
<dbReference type="Proteomes" id="UP000271162">
    <property type="component" value="Unassembled WGS sequence"/>
</dbReference>
<keyword evidence="2" id="KW-1185">Reference proteome</keyword>
<proteinExistence type="predicted"/>
<evidence type="ECO:0000313" key="2">
    <source>
        <dbReference type="Proteomes" id="UP000271162"/>
    </source>
</evidence>
<gene>
    <name evidence="1" type="ORF">NBR_LOCUS11640</name>
</gene>
<dbReference type="WBParaSite" id="NBR_0001163901-mRNA-1">
    <property type="protein sequence ID" value="NBR_0001163901-mRNA-1"/>
    <property type="gene ID" value="NBR_0001163901"/>
</dbReference>
<reference evidence="3" key="1">
    <citation type="submission" date="2017-02" db="UniProtKB">
        <authorList>
            <consortium name="WormBaseParasite"/>
        </authorList>
    </citation>
    <scope>IDENTIFICATION</scope>
</reference>
<protein>
    <submittedName>
        <fullName evidence="1 3">Uncharacterized protein</fullName>
    </submittedName>
</protein>